<feature type="region of interest" description="Disordered" evidence="1">
    <location>
        <begin position="491"/>
        <end position="590"/>
    </location>
</feature>
<feature type="compositionally biased region" description="Polar residues" evidence="1">
    <location>
        <begin position="830"/>
        <end position="846"/>
    </location>
</feature>
<accession>A0A428Q0A5</accession>
<keyword evidence="3" id="KW-1185">Reference proteome</keyword>
<feature type="compositionally biased region" description="Polar residues" evidence="1">
    <location>
        <begin position="316"/>
        <end position="337"/>
    </location>
</feature>
<feature type="compositionally biased region" description="Low complexity" evidence="1">
    <location>
        <begin position="801"/>
        <end position="829"/>
    </location>
</feature>
<evidence type="ECO:0000313" key="3">
    <source>
        <dbReference type="Proteomes" id="UP000288168"/>
    </source>
</evidence>
<dbReference type="EMBL" id="NKCI01000071">
    <property type="protein sequence ID" value="RSL58735.1"/>
    <property type="molecule type" value="Genomic_DNA"/>
</dbReference>
<dbReference type="OrthoDB" id="5100807at2759"/>
<organism evidence="2 3">
    <name type="scientific">Fusarium duplospermum</name>
    <dbReference type="NCBI Taxonomy" id="1325734"/>
    <lineage>
        <taxon>Eukaryota</taxon>
        <taxon>Fungi</taxon>
        <taxon>Dikarya</taxon>
        <taxon>Ascomycota</taxon>
        <taxon>Pezizomycotina</taxon>
        <taxon>Sordariomycetes</taxon>
        <taxon>Hypocreomycetidae</taxon>
        <taxon>Hypocreales</taxon>
        <taxon>Nectriaceae</taxon>
        <taxon>Fusarium</taxon>
        <taxon>Fusarium solani species complex</taxon>
    </lineage>
</organism>
<feature type="region of interest" description="Disordered" evidence="1">
    <location>
        <begin position="414"/>
        <end position="445"/>
    </location>
</feature>
<sequence length="917" mass="101778">MDDSTQPSIKIEMREYSPSSAEPDPVTNQRRGSDCLPSLNELAAHQKVTERKEAVHDWLVDSSLDLSSPSCENSASDILALSQPRDDFHDEVPFGIRTENRHLSEQIYFNDSQVAEQDYNIISSNRNWGNAPMLYSIANTRLCQPESSQAAIEKFERLVRDTDSIISRAPTWGTRRCSVSSTESEEETIVGNILRKFRRRDNTTNRAGNLFRDIRGRLSRPVASHPLKRNRTTKEEETAESADLQGKRIFQPSTFRMSSWAKKPMPSINTALMSMAPSLPSIAKTGLADYTRLPPPPSIVVTDNLATPILPKSRPGSDTSSPQIEGVQPTSNNNINEAPSLPLSQEYRTKPILEPDISYQTFKKPRDSGFDEPSDDENFYYADCSEALDEFSIDFPTELGRPASIKSEKSAVMGLEGFDDGPPTPLDSRQPCPSTDPVKDKPKGVIPTEDSGLECLETSGAQHHCEVLMPGSIKSKRQVGFARVKIDIISLPNINSPPSGQFDDESGQSSECETETEEGFDEEQADTEDQDRVNLSPQDLPSGSSGGSSSSLTGASTNPNGKNAGGGVGSSGNTRSRTKASRSTSKKRTERFACPYQAFEASQPCFRPGPRNPNGGCAGIQRLKQHLSRRHMMSYRCIRCWRSFETRDRSEAHGKHAGSCEAREMLTTERFMTPNQETDLEKTSCAGSEEETWWEIFRLLIPDMQNRTRESLKSQYWPYYMHLDSFMMPSMIFPNALFESEHTEVHVPGATLEETGYMTQNTQDPCLTMDPLSFPDPAPASHTVYVPLLDASTGPPSQTGLQALQCSSASQSAASTSTPNTTLTRATSTQQLPETATQLASDQTKLQRNHERLKARYSRLEEDVDEFLAANRTARSDLGRADVAINDLLALEDLPRNIEDTLSEVSQILELVRKRLR</sequence>
<feature type="compositionally biased region" description="Acidic residues" evidence="1">
    <location>
        <begin position="502"/>
        <end position="529"/>
    </location>
</feature>
<evidence type="ECO:0000313" key="2">
    <source>
        <dbReference type="EMBL" id="RSL58735.1"/>
    </source>
</evidence>
<feature type="region of interest" description="Disordered" evidence="1">
    <location>
        <begin position="796"/>
        <end position="846"/>
    </location>
</feature>
<protein>
    <submittedName>
        <fullName evidence="2">Uncharacterized protein</fullName>
    </submittedName>
</protein>
<reference evidence="2 3" key="1">
    <citation type="submission" date="2017-06" db="EMBL/GenBank/DDBJ databases">
        <title>Comparative genomic analysis of Ambrosia Fusariam Clade fungi.</title>
        <authorList>
            <person name="Stajich J.E."/>
            <person name="Carrillo J."/>
            <person name="Kijimoto T."/>
            <person name="Eskalen A."/>
            <person name="O'Donnell K."/>
            <person name="Kasson M."/>
        </authorList>
    </citation>
    <scope>NUCLEOTIDE SEQUENCE [LARGE SCALE GENOMIC DNA]</scope>
    <source>
        <strain evidence="2 3">NRRL62584</strain>
    </source>
</reference>
<comment type="caution">
    <text evidence="2">The sequence shown here is derived from an EMBL/GenBank/DDBJ whole genome shotgun (WGS) entry which is preliminary data.</text>
</comment>
<feature type="region of interest" description="Disordered" evidence="1">
    <location>
        <begin position="308"/>
        <end position="347"/>
    </location>
</feature>
<feature type="compositionally biased region" description="Basic residues" evidence="1">
    <location>
        <begin position="576"/>
        <end position="589"/>
    </location>
</feature>
<dbReference type="Proteomes" id="UP000288168">
    <property type="component" value="Unassembled WGS sequence"/>
</dbReference>
<proteinExistence type="predicted"/>
<dbReference type="AlphaFoldDB" id="A0A428Q0A5"/>
<name>A0A428Q0A5_9HYPO</name>
<evidence type="ECO:0000256" key="1">
    <source>
        <dbReference type="SAM" id="MobiDB-lite"/>
    </source>
</evidence>
<feature type="region of interest" description="Disordered" evidence="1">
    <location>
        <begin position="221"/>
        <end position="242"/>
    </location>
</feature>
<gene>
    <name evidence="2" type="ORF">CEP54_007625</name>
</gene>
<feature type="region of interest" description="Disordered" evidence="1">
    <location>
        <begin position="1"/>
        <end position="35"/>
    </location>
</feature>